<dbReference type="Proteomes" id="UP000002654">
    <property type="component" value="Chromosome"/>
</dbReference>
<name>G4RMJ3_THETK</name>
<dbReference type="KEGG" id="ttn:TTX_0147"/>
<dbReference type="EMBL" id="FN869859">
    <property type="protein sequence ID" value="CCC80824.1"/>
    <property type="molecule type" value="Genomic_DNA"/>
</dbReference>
<accession>G4RMJ3</accession>
<dbReference type="HOGENOM" id="CLU_1307883_0_0_2"/>
<dbReference type="eggNOG" id="arCOG05544">
    <property type="taxonomic scope" value="Archaea"/>
</dbReference>
<sequence>MWELLYKGGRWTRIDRPYLHVPRGRIVVKVKAFILDDYSAWAAARGLEKVSRWAFGNIVGGPSAKTGEYVVALAENAAAEYVVADRVFPAGRDGVEALSKIHAALVLEALDRLPKFAPVQISGDDPRREYVERLARTGSSRHRIILQGGSLADGAVAVSLTRLFSVEGPGLVRVLDLPKRRYVETAEGRLRIPIRGLDEAVPGAWAIVEI</sequence>
<gene>
    <name evidence="1" type="ordered locus">TTX_0147</name>
</gene>
<protein>
    <submittedName>
        <fullName evidence="1">Uncharacterized protein</fullName>
    </submittedName>
</protein>
<dbReference type="OrthoDB" id="28226at2157"/>
<dbReference type="PaxDb" id="768679-TTX_0147"/>
<reference evidence="1 2" key="1">
    <citation type="journal article" date="2011" name="PLoS ONE">
        <title>The complete genome sequence of Thermoproteus tenax: a physiologically versatile member of the Crenarchaeota.</title>
        <authorList>
            <person name="Siebers B."/>
            <person name="Zaparty M."/>
            <person name="Raddatz G."/>
            <person name="Tjaden B."/>
            <person name="Albers S.V."/>
            <person name="Bell S.D."/>
            <person name="Blombach F."/>
            <person name="Kletzin A."/>
            <person name="Kyrpides N."/>
            <person name="Lanz C."/>
            <person name="Plagens A."/>
            <person name="Rampp M."/>
            <person name="Rosinus A."/>
            <person name="von Jan M."/>
            <person name="Makarova K.S."/>
            <person name="Klenk H.P."/>
            <person name="Schuster S.C."/>
            <person name="Hensel R."/>
        </authorList>
    </citation>
    <scope>NUCLEOTIDE SEQUENCE [LARGE SCALE GENOMIC DNA]</scope>
    <source>
        <strain evidence="2">ATCC 35583 / DSM 2078 / JCM 9277 / NBRC 100435 / Kra 1</strain>
    </source>
</reference>
<keyword evidence="2" id="KW-1185">Reference proteome</keyword>
<evidence type="ECO:0000313" key="2">
    <source>
        <dbReference type="Proteomes" id="UP000002654"/>
    </source>
</evidence>
<dbReference type="GeneID" id="11263156"/>
<dbReference type="PATRIC" id="fig|768679.9.peg.152"/>
<dbReference type="AlphaFoldDB" id="G4RMJ3"/>
<dbReference type="STRING" id="768679.TTX_0147"/>
<proteinExistence type="predicted"/>
<organism evidence="1 2">
    <name type="scientific">Thermoproteus tenax (strain ATCC 35583 / DSM 2078 / JCM 9277 / NBRC 100435 / Kra 1)</name>
    <dbReference type="NCBI Taxonomy" id="768679"/>
    <lineage>
        <taxon>Archaea</taxon>
        <taxon>Thermoproteota</taxon>
        <taxon>Thermoprotei</taxon>
        <taxon>Thermoproteales</taxon>
        <taxon>Thermoproteaceae</taxon>
        <taxon>Thermoproteus</taxon>
    </lineage>
</organism>
<dbReference type="RefSeq" id="WP_014126082.1">
    <property type="nucleotide sequence ID" value="NC_016070.1"/>
</dbReference>
<evidence type="ECO:0000313" key="1">
    <source>
        <dbReference type="EMBL" id="CCC80824.1"/>
    </source>
</evidence>